<keyword evidence="4" id="KW-1185">Reference proteome</keyword>
<feature type="domain" description="Insertion element IS402-like" evidence="2">
    <location>
        <begin position="4"/>
        <end position="51"/>
    </location>
</feature>
<dbReference type="RefSeq" id="WP_381368654.1">
    <property type="nucleotide sequence ID" value="NZ_JBHSOA010000067.1"/>
</dbReference>
<dbReference type="Proteomes" id="UP001596180">
    <property type="component" value="Unassembled WGS sequence"/>
</dbReference>
<organism evidence="3 4">
    <name type="scientific">Streptomyces chlorus</name>
    <dbReference type="NCBI Taxonomy" id="887452"/>
    <lineage>
        <taxon>Bacteria</taxon>
        <taxon>Bacillati</taxon>
        <taxon>Actinomycetota</taxon>
        <taxon>Actinomycetes</taxon>
        <taxon>Kitasatosporales</taxon>
        <taxon>Streptomycetaceae</taxon>
        <taxon>Streptomyces</taxon>
    </lineage>
</organism>
<sequence>MRATTGRQVTNGPVHRIRTGVSRRDLPERHGPWKTAYTRFRHYAPDGAFTRPPHPHAEHDRASQAVRHQLSGTAHGRAGTASRGRPRRCAADTAGSRTLRNSGQLTRAIFTR</sequence>
<feature type="compositionally biased region" description="Polar residues" evidence="1">
    <location>
        <begin position="1"/>
        <end position="11"/>
    </location>
</feature>
<evidence type="ECO:0000313" key="4">
    <source>
        <dbReference type="Proteomes" id="UP001596180"/>
    </source>
</evidence>
<dbReference type="EMBL" id="JBHSOA010000067">
    <property type="protein sequence ID" value="MFC5855514.1"/>
    <property type="molecule type" value="Genomic_DNA"/>
</dbReference>
<dbReference type="InterPro" id="IPR025161">
    <property type="entry name" value="IS402-like_dom"/>
</dbReference>
<feature type="compositionally biased region" description="Basic and acidic residues" evidence="1">
    <location>
        <begin position="22"/>
        <end position="31"/>
    </location>
</feature>
<comment type="caution">
    <text evidence="3">The sequence shown here is derived from an EMBL/GenBank/DDBJ whole genome shotgun (WGS) entry which is preliminary data.</text>
</comment>
<feature type="region of interest" description="Disordered" evidence="1">
    <location>
        <begin position="1"/>
        <end position="32"/>
    </location>
</feature>
<dbReference type="Pfam" id="PF13340">
    <property type="entry name" value="DUF4096"/>
    <property type="match status" value="1"/>
</dbReference>
<proteinExistence type="predicted"/>
<feature type="region of interest" description="Disordered" evidence="1">
    <location>
        <begin position="45"/>
        <end position="112"/>
    </location>
</feature>
<evidence type="ECO:0000259" key="2">
    <source>
        <dbReference type="Pfam" id="PF13340"/>
    </source>
</evidence>
<accession>A0ABW1E4I9</accession>
<protein>
    <submittedName>
        <fullName evidence="3">Transposase</fullName>
    </submittedName>
</protein>
<feature type="compositionally biased region" description="Polar residues" evidence="1">
    <location>
        <begin position="95"/>
        <end position="105"/>
    </location>
</feature>
<evidence type="ECO:0000256" key="1">
    <source>
        <dbReference type="SAM" id="MobiDB-lite"/>
    </source>
</evidence>
<name>A0ABW1E4I9_9ACTN</name>
<evidence type="ECO:0000313" key="3">
    <source>
        <dbReference type="EMBL" id="MFC5855514.1"/>
    </source>
</evidence>
<gene>
    <name evidence="3" type="ORF">ACFPZI_28160</name>
</gene>
<reference evidence="4" key="1">
    <citation type="journal article" date="2019" name="Int. J. Syst. Evol. Microbiol.">
        <title>The Global Catalogue of Microorganisms (GCM) 10K type strain sequencing project: providing services to taxonomists for standard genome sequencing and annotation.</title>
        <authorList>
            <consortium name="The Broad Institute Genomics Platform"/>
            <consortium name="The Broad Institute Genome Sequencing Center for Infectious Disease"/>
            <person name="Wu L."/>
            <person name="Ma J."/>
        </authorList>
    </citation>
    <scope>NUCLEOTIDE SEQUENCE [LARGE SCALE GENOMIC DNA]</scope>
    <source>
        <strain evidence="4">JCM 10411</strain>
    </source>
</reference>